<protein>
    <submittedName>
        <fullName evidence="1">RCG20079</fullName>
    </submittedName>
</protein>
<dbReference type="AlphaFoldDB" id="A6JGT9"/>
<dbReference type="EMBL" id="CH473985">
    <property type="protein sequence ID" value="EDL94946.1"/>
    <property type="molecule type" value="Genomic_DNA"/>
</dbReference>
<evidence type="ECO:0000313" key="2">
    <source>
        <dbReference type="Proteomes" id="UP000234681"/>
    </source>
</evidence>
<dbReference type="Proteomes" id="UP000234681">
    <property type="component" value="Chromosome 13"/>
</dbReference>
<gene>
    <name evidence="1" type="ORF">rCG_20079</name>
</gene>
<organism evidence="1 2">
    <name type="scientific">Rattus norvegicus</name>
    <name type="common">Rat</name>
    <dbReference type="NCBI Taxonomy" id="10116"/>
    <lineage>
        <taxon>Eukaryota</taxon>
        <taxon>Metazoa</taxon>
        <taxon>Chordata</taxon>
        <taxon>Craniata</taxon>
        <taxon>Vertebrata</taxon>
        <taxon>Euteleostomi</taxon>
        <taxon>Mammalia</taxon>
        <taxon>Eutheria</taxon>
        <taxon>Euarchontoglires</taxon>
        <taxon>Glires</taxon>
        <taxon>Rodentia</taxon>
        <taxon>Myomorpha</taxon>
        <taxon>Muroidea</taxon>
        <taxon>Muridae</taxon>
        <taxon>Murinae</taxon>
        <taxon>Rattus</taxon>
    </lineage>
</organism>
<evidence type="ECO:0000313" key="1">
    <source>
        <dbReference type="EMBL" id="EDL94946.1"/>
    </source>
</evidence>
<sequence>MKYILRTKGCLELDSLSVYQLMNTLPAPQCPTAGRVDGTAVPPLIEDY</sequence>
<proteinExistence type="predicted"/>
<accession>A6JGT9</accession>
<reference evidence="2" key="1">
    <citation type="submission" date="2005-09" db="EMBL/GenBank/DDBJ databases">
        <authorList>
            <person name="Mural R.J."/>
            <person name="Li P.W."/>
            <person name="Adams M.D."/>
            <person name="Amanatides P.G."/>
            <person name="Baden-Tillson H."/>
            <person name="Barnstead M."/>
            <person name="Chin S.H."/>
            <person name="Dew I."/>
            <person name="Evans C.A."/>
            <person name="Ferriera S."/>
            <person name="Flanigan M."/>
            <person name="Fosler C."/>
            <person name="Glodek A."/>
            <person name="Gu Z."/>
            <person name="Holt R.A."/>
            <person name="Jennings D."/>
            <person name="Kraft C.L."/>
            <person name="Lu F."/>
            <person name="Nguyen T."/>
            <person name="Nusskern D.R."/>
            <person name="Pfannkoch C.M."/>
            <person name="Sitter C."/>
            <person name="Sutton G.G."/>
            <person name="Venter J.C."/>
            <person name="Wang Z."/>
            <person name="Woodage T."/>
            <person name="Zheng X.H."/>
            <person name="Zhong F."/>
        </authorList>
    </citation>
    <scope>NUCLEOTIDE SEQUENCE [LARGE SCALE GENOMIC DNA]</scope>
    <source>
        <strain>BN</strain>
        <strain evidence="2">Sprague-Dawley</strain>
    </source>
</reference>
<name>A6JGT9_RAT</name>